<dbReference type="Gene3D" id="3.30.70.3290">
    <property type="match status" value="1"/>
</dbReference>
<dbReference type="InterPro" id="IPR020841">
    <property type="entry name" value="PKS_Beta-ketoAc_synthase_dom"/>
</dbReference>
<dbReference type="SMART" id="SM00825">
    <property type="entry name" value="PKS_KS"/>
    <property type="match status" value="1"/>
</dbReference>
<evidence type="ECO:0000313" key="8">
    <source>
        <dbReference type="EMBL" id="GDY49685.1"/>
    </source>
</evidence>
<gene>
    <name evidence="8" type="ORF">SVIO_003080</name>
</gene>
<keyword evidence="1" id="KW-0596">Phosphopantetheine</keyword>
<dbReference type="InterPro" id="IPR016036">
    <property type="entry name" value="Malonyl_transacylase_ACP-bd"/>
</dbReference>
<keyword evidence="4" id="KW-0511">Multifunctional enzyme</keyword>
<evidence type="ECO:0000259" key="7">
    <source>
        <dbReference type="PROSITE" id="PS52004"/>
    </source>
</evidence>
<dbReference type="PROSITE" id="PS00606">
    <property type="entry name" value="KS3_1"/>
    <property type="match status" value="1"/>
</dbReference>
<feature type="compositionally biased region" description="Low complexity" evidence="6">
    <location>
        <begin position="945"/>
        <end position="972"/>
    </location>
</feature>
<feature type="region of interest" description="Disordered" evidence="6">
    <location>
        <begin position="857"/>
        <end position="1010"/>
    </location>
</feature>
<evidence type="ECO:0000256" key="4">
    <source>
        <dbReference type="ARBA" id="ARBA00023268"/>
    </source>
</evidence>
<keyword evidence="2" id="KW-0597">Phosphoprotein</keyword>
<dbReference type="InterPro" id="IPR018201">
    <property type="entry name" value="Ketoacyl_synth_AS"/>
</dbReference>
<reference evidence="8 9" key="1">
    <citation type="journal article" date="2020" name="Int. J. Syst. Evol. Microbiol.">
        <title>Reclassification of Streptomyces castelarensis and Streptomyces sporoclivatus as later heterotypic synonyms of Streptomyces antimycoticus.</title>
        <authorList>
            <person name="Komaki H."/>
            <person name="Tamura T."/>
        </authorList>
    </citation>
    <scope>NUCLEOTIDE SEQUENCE [LARGE SCALE GENOMIC DNA]</scope>
    <source>
        <strain evidence="8 9">NBRC 13459</strain>
    </source>
</reference>
<dbReference type="OrthoDB" id="9778690at2"/>
<feature type="compositionally biased region" description="Low complexity" evidence="6">
    <location>
        <begin position="864"/>
        <end position="890"/>
    </location>
</feature>
<dbReference type="GO" id="GO:0006633">
    <property type="term" value="P:fatty acid biosynthetic process"/>
    <property type="evidence" value="ECO:0007669"/>
    <property type="project" value="InterPro"/>
</dbReference>
<dbReference type="Gene3D" id="3.30.70.250">
    <property type="entry name" value="Malonyl-CoA ACP transacylase, ACP-binding"/>
    <property type="match status" value="1"/>
</dbReference>
<dbReference type="PANTHER" id="PTHR43775">
    <property type="entry name" value="FATTY ACID SYNTHASE"/>
    <property type="match status" value="1"/>
</dbReference>
<dbReference type="InterPro" id="IPR014043">
    <property type="entry name" value="Acyl_transferase_dom"/>
</dbReference>
<dbReference type="SMART" id="SM00827">
    <property type="entry name" value="PKS_AT"/>
    <property type="match status" value="1"/>
</dbReference>
<dbReference type="InterPro" id="IPR050091">
    <property type="entry name" value="PKS_NRPS_Biosynth_Enz"/>
</dbReference>
<evidence type="ECO:0000256" key="3">
    <source>
        <dbReference type="ARBA" id="ARBA00022679"/>
    </source>
</evidence>
<dbReference type="Gene3D" id="3.40.47.10">
    <property type="match status" value="1"/>
</dbReference>
<comment type="caution">
    <text evidence="8">The sequence shown here is derived from an EMBL/GenBank/DDBJ whole genome shotgun (WGS) entry which is preliminary data.</text>
</comment>
<evidence type="ECO:0000256" key="6">
    <source>
        <dbReference type="SAM" id="MobiDB-lite"/>
    </source>
</evidence>
<dbReference type="PROSITE" id="PS52004">
    <property type="entry name" value="KS3_2"/>
    <property type="match status" value="1"/>
</dbReference>
<dbReference type="GO" id="GO:0004315">
    <property type="term" value="F:3-oxoacyl-[acyl-carrier-protein] synthase activity"/>
    <property type="evidence" value="ECO:0007669"/>
    <property type="project" value="InterPro"/>
</dbReference>
<dbReference type="InterPro" id="IPR016039">
    <property type="entry name" value="Thiolase-like"/>
</dbReference>
<dbReference type="Proteomes" id="UP000301309">
    <property type="component" value="Unassembled WGS sequence"/>
</dbReference>
<protein>
    <recommendedName>
        <fullName evidence="7">Ketosynthase family 3 (KS3) domain-containing protein</fullName>
    </recommendedName>
</protein>
<accession>A0A4D4KL47</accession>
<feature type="domain" description="Ketosynthase family 3 (KS3)" evidence="7">
    <location>
        <begin position="14"/>
        <end position="442"/>
    </location>
</feature>
<dbReference type="InterPro" id="IPR014030">
    <property type="entry name" value="Ketoacyl_synth_N"/>
</dbReference>
<dbReference type="PANTHER" id="PTHR43775:SF51">
    <property type="entry name" value="INACTIVE PHENOLPHTHIOCEROL SYNTHESIS POLYKETIDE SYNTHASE TYPE I PKS1-RELATED"/>
    <property type="match status" value="1"/>
</dbReference>
<dbReference type="SUPFAM" id="SSF52151">
    <property type="entry name" value="FabD/lysophospholipase-like"/>
    <property type="match status" value="1"/>
</dbReference>
<sequence length="1010" mass="106796">MSTDTGTDGEAMGAPDVAVIAMEGRFPGAPTLREFWEVLKAGKEAIRPVDDRDFIAAGGAPDRLTDPNLVRVECTLEDIDRFDAEFFGFQPAEAELLDPQQRVFLECAQHAFEQAGCLPDAYDGSIGVYAGASLSQYYLDHVYPMYARKPGTVDSFIGAVANASSALVTRVSYLLNLTGPSVAVQTACSTSLVAVHAACQDLLDYRCDLALAGGASVNPSARLGYQYVPGGPFSPDGHCRPYSSEGAGMSPGDGVGVVLLKRLEDALADGDNIRAVIKGSAINNDGSRKVGFTAPSVKGQRDVILAAHAMAGVTADAIGYVEGHGTATPVGDPIEVSALTKAFAASTDKKGYCVLGSVKSNLGHLDAAAGIAGLIKAVLALENEAIPPTVHFDKPNELIDFAGSPFVVSGGLRKWERTSVPRLAGVSSFGVGGTNAHVVLEEAPLRPAQEQDGFPEVILLSAATPKALSEMGEELREHVSRGPDLAIGDIAHTLQTGRRHMHHRRAVVADSSQDLAEALRGGDGFQGDTGGRPRSVVFMYPGGGAQYQRMGQQLYETYPVFRREMDRCAHIVESSCGMDLLAALYPPGDARPSRENIDVPVCRLPAIAATEWSLTALLASWGIRPTAVVGHSLGEYTAACVAGIMDLEDMLPLVAERERLIEKAGGMTLSVLLDGEDVGPHLVPGTSLAAVNAPGMCTVSGTREAIMEMEKHLTEQGIDQHRLRVPGAVHSVALDPVLDELRDALKKVTLREPAVPIVSNLTGDWLTAEAAGDPEHWVKHTRGTVRFRECLQTLAADHPLPCWRPGPAVGWSSWPNIPSGLPHRPSPRSGTPTGNSPTRAYCSTPWPCCGRPAWRSIGRRPGRDGPAGPSRCPDTRSSASASGWSARSSRQTPPSGGGLPNRCSPPACGAAPAYRTGTPDRPPRRPGRPSSCWSAPRQTLPPPRSWASASTWSPSASPRRSATRARTATNSTPRHRPTCVPCANACAPTASRTPTSGCSTSPPLPTRKTR</sequence>
<dbReference type="InterPro" id="IPR014031">
    <property type="entry name" value="Ketoacyl_synth_C"/>
</dbReference>
<dbReference type="Pfam" id="PF00109">
    <property type="entry name" value="ketoacyl-synt"/>
    <property type="match status" value="1"/>
</dbReference>
<keyword evidence="3" id="KW-0808">Transferase</keyword>
<evidence type="ECO:0000256" key="1">
    <source>
        <dbReference type="ARBA" id="ARBA00022450"/>
    </source>
</evidence>
<evidence type="ECO:0000256" key="5">
    <source>
        <dbReference type="ARBA" id="ARBA00023315"/>
    </source>
</evidence>
<dbReference type="InterPro" id="IPR016035">
    <property type="entry name" value="Acyl_Trfase/lysoPLipase"/>
</dbReference>
<organism evidence="8 9">
    <name type="scientific">Streptomyces violaceusniger</name>
    <dbReference type="NCBI Taxonomy" id="68280"/>
    <lineage>
        <taxon>Bacteria</taxon>
        <taxon>Bacillati</taxon>
        <taxon>Actinomycetota</taxon>
        <taxon>Actinomycetes</taxon>
        <taxon>Kitasatosporales</taxon>
        <taxon>Streptomycetaceae</taxon>
        <taxon>Streptomyces</taxon>
        <taxon>Streptomyces violaceusniger group</taxon>
    </lineage>
</organism>
<dbReference type="EMBL" id="BJHW01000001">
    <property type="protein sequence ID" value="GDY49685.1"/>
    <property type="molecule type" value="Genomic_DNA"/>
</dbReference>
<dbReference type="GO" id="GO:0004312">
    <property type="term" value="F:fatty acid synthase activity"/>
    <property type="evidence" value="ECO:0007669"/>
    <property type="project" value="TreeGrafter"/>
</dbReference>
<dbReference type="Pfam" id="PF22621">
    <property type="entry name" value="CurL-like_PKS_C"/>
    <property type="match status" value="1"/>
</dbReference>
<dbReference type="CDD" id="cd00833">
    <property type="entry name" value="PKS"/>
    <property type="match status" value="1"/>
</dbReference>
<proteinExistence type="predicted"/>
<evidence type="ECO:0000256" key="2">
    <source>
        <dbReference type="ARBA" id="ARBA00022553"/>
    </source>
</evidence>
<dbReference type="Pfam" id="PF02801">
    <property type="entry name" value="Ketoacyl-synt_C"/>
    <property type="match status" value="1"/>
</dbReference>
<feature type="compositionally biased region" description="Polar residues" evidence="6">
    <location>
        <begin position="990"/>
        <end position="1001"/>
    </location>
</feature>
<dbReference type="InterPro" id="IPR001227">
    <property type="entry name" value="Ac_transferase_dom_sf"/>
</dbReference>
<dbReference type="Gene3D" id="3.40.366.10">
    <property type="entry name" value="Malonyl-Coenzyme A Acyl Carrier Protein, domain 2"/>
    <property type="match status" value="1"/>
</dbReference>
<dbReference type="AlphaFoldDB" id="A0A4D4KL47"/>
<dbReference type="Pfam" id="PF00698">
    <property type="entry name" value="Acyl_transf_1"/>
    <property type="match status" value="1"/>
</dbReference>
<evidence type="ECO:0000313" key="9">
    <source>
        <dbReference type="Proteomes" id="UP000301309"/>
    </source>
</evidence>
<keyword evidence="9" id="KW-1185">Reference proteome</keyword>
<keyword evidence="5" id="KW-0012">Acyltransferase</keyword>
<dbReference type="SUPFAM" id="SSF53901">
    <property type="entry name" value="Thiolase-like"/>
    <property type="match status" value="1"/>
</dbReference>
<name>A0A4D4KL47_STRVO</name>
<dbReference type="SUPFAM" id="SSF55048">
    <property type="entry name" value="Probable ACP-binding domain of malonyl-CoA ACP transacylase"/>
    <property type="match status" value="1"/>
</dbReference>